<reference evidence="3" key="1">
    <citation type="journal article" date="2019" name="bioRxiv">
        <title>Genomics, evolutionary history and diagnostics of the Alternaria alternata species group including apple and Asian pear pathotypes.</title>
        <authorList>
            <person name="Armitage A.D."/>
            <person name="Cockerton H.M."/>
            <person name="Sreenivasaprasad S."/>
            <person name="Woodhall J.W."/>
            <person name="Lane C.R."/>
            <person name="Harrison R.J."/>
            <person name="Clarkson J.P."/>
        </authorList>
    </citation>
    <scope>NUCLEOTIDE SEQUENCE [LARGE SCALE GENOMIC DNA]</scope>
    <source>
        <strain evidence="3">RGR 97.0016</strain>
    </source>
</reference>
<proteinExistence type="predicted"/>
<evidence type="ECO:0000313" key="3">
    <source>
        <dbReference type="Proteomes" id="UP000293823"/>
    </source>
</evidence>
<keyword evidence="3" id="KW-1185">Reference proteome</keyword>
<evidence type="ECO:0000313" key="2">
    <source>
        <dbReference type="EMBL" id="RYO48433.1"/>
    </source>
</evidence>
<sequence length="35" mass="4226">MLRHYHLWVSPLSTDEEKDENQGLSKLKEKTSFDY</sequence>
<name>A0A4Q4QXE7_9PLEO</name>
<dbReference type="Proteomes" id="UP000293823">
    <property type="component" value="Unassembled WGS sequence"/>
</dbReference>
<feature type="compositionally biased region" description="Basic and acidic residues" evidence="1">
    <location>
        <begin position="26"/>
        <end position="35"/>
    </location>
</feature>
<evidence type="ECO:0000256" key="1">
    <source>
        <dbReference type="SAM" id="MobiDB-lite"/>
    </source>
</evidence>
<feature type="region of interest" description="Disordered" evidence="1">
    <location>
        <begin position="14"/>
        <end position="35"/>
    </location>
</feature>
<comment type="caution">
    <text evidence="2">The sequence shown here is derived from an EMBL/GenBank/DDBJ whole genome shotgun (WGS) entry which is preliminary data.</text>
</comment>
<organism evidence="2 3">
    <name type="scientific">Alternaria arborescens</name>
    <dbReference type="NCBI Taxonomy" id="156630"/>
    <lineage>
        <taxon>Eukaryota</taxon>
        <taxon>Fungi</taxon>
        <taxon>Dikarya</taxon>
        <taxon>Ascomycota</taxon>
        <taxon>Pezizomycotina</taxon>
        <taxon>Dothideomycetes</taxon>
        <taxon>Pleosporomycetidae</taxon>
        <taxon>Pleosporales</taxon>
        <taxon>Pleosporineae</taxon>
        <taxon>Pleosporaceae</taxon>
        <taxon>Alternaria</taxon>
        <taxon>Alternaria sect. Alternaria</taxon>
    </lineage>
</organism>
<accession>A0A4Q4QXE7</accession>
<protein>
    <submittedName>
        <fullName evidence="2">Uncharacterized protein</fullName>
    </submittedName>
</protein>
<dbReference type="EMBL" id="PEJP01000049">
    <property type="protein sequence ID" value="RYO48433.1"/>
    <property type="molecule type" value="Genomic_DNA"/>
</dbReference>
<dbReference type="AlphaFoldDB" id="A0A4Q4QXE7"/>
<gene>
    <name evidence="2" type="ORF">AA0113_g10039</name>
</gene>